<name>A0ABM1BST4_LIMPO</name>
<evidence type="ECO:0000313" key="11">
    <source>
        <dbReference type="Proteomes" id="UP000694941"/>
    </source>
</evidence>
<evidence type="ECO:0000256" key="5">
    <source>
        <dbReference type="ARBA" id="ARBA00023004"/>
    </source>
</evidence>
<dbReference type="PANTHER" id="PTHR13096">
    <property type="entry name" value="MINA53 MYC INDUCED NUCLEAR ANTIGEN"/>
    <property type="match status" value="1"/>
</dbReference>
<evidence type="ECO:0000313" key="12">
    <source>
        <dbReference type="RefSeq" id="XP_013787971.2"/>
    </source>
</evidence>
<proteinExistence type="inferred from homology"/>
<keyword evidence="2" id="KW-0156">Chromatin regulator</keyword>
<evidence type="ECO:0000256" key="3">
    <source>
        <dbReference type="ARBA" id="ARBA00022964"/>
    </source>
</evidence>
<evidence type="ECO:0000256" key="6">
    <source>
        <dbReference type="ARBA" id="ARBA00023015"/>
    </source>
</evidence>
<dbReference type="InterPro" id="IPR039994">
    <property type="entry name" value="NO66-like"/>
</dbReference>
<evidence type="ECO:0000256" key="9">
    <source>
        <dbReference type="RuleBase" id="RU366061"/>
    </source>
</evidence>
<comment type="catalytic activity">
    <reaction evidence="9">
        <text>N(6),N(6)-dimethyl-L-lysyl(36)-[histone H3] + 2 2-oxoglutarate + 2 O2 = L-lysyl(36)-[histone H3] + 2 formaldehyde + 2 succinate + 2 CO2</text>
        <dbReference type="Rhea" id="RHEA:42032"/>
        <dbReference type="Rhea" id="RHEA-COMP:9785"/>
        <dbReference type="Rhea" id="RHEA-COMP:9787"/>
        <dbReference type="ChEBI" id="CHEBI:15379"/>
        <dbReference type="ChEBI" id="CHEBI:16526"/>
        <dbReference type="ChEBI" id="CHEBI:16810"/>
        <dbReference type="ChEBI" id="CHEBI:16842"/>
        <dbReference type="ChEBI" id="CHEBI:29969"/>
        <dbReference type="ChEBI" id="CHEBI:30031"/>
        <dbReference type="ChEBI" id="CHEBI:61976"/>
        <dbReference type="EC" id="1.14.11.27"/>
    </reaction>
</comment>
<feature type="domain" description="RIOX1/NO66-like C-terminal winged helix" evidence="10">
    <location>
        <begin position="49"/>
        <end position="176"/>
    </location>
</feature>
<evidence type="ECO:0000256" key="4">
    <source>
        <dbReference type="ARBA" id="ARBA00023002"/>
    </source>
</evidence>
<evidence type="ECO:0000256" key="8">
    <source>
        <dbReference type="ARBA" id="ARBA00023242"/>
    </source>
</evidence>
<reference evidence="12" key="1">
    <citation type="submission" date="2025-08" db="UniProtKB">
        <authorList>
            <consortium name="RefSeq"/>
        </authorList>
    </citation>
    <scope>IDENTIFICATION</scope>
    <source>
        <tissue evidence="12">Muscle</tissue>
    </source>
</reference>
<evidence type="ECO:0000256" key="2">
    <source>
        <dbReference type="ARBA" id="ARBA00022853"/>
    </source>
</evidence>
<organism evidence="11 12">
    <name type="scientific">Limulus polyphemus</name>
    <name type="common">Atlantic horseshoe crab</name>
    <dbReference type="NCBI Taxonomy" id="6850"/>
    <lineage>
        <taxon>Eukaryota</taxon>
        <taxon>Metazoa</taxon>
        <taxon>Ecdysozoa</taxon>
        <taxon>Arthropoda</taxon>
        <taxon>Chelicerata</taxon>
        <taxon>Merostomata</taxon>
        <taxon>Xiphosura</taxon>
        <taxon>Limulidae</taxon>
        <taxon>Limulus</taxon>
    </lineage>
</organism>
<keyword evidence="8 9" id="KW-0539">Nucleus</keyword>
<keyword evidence="9" id="KW-0479">Metal-binding</keyword>
<evidence type="ECO:0000256" key="1">
    <source>
        <dbReference type="ARBA" id="ARBA00004123"/>
    </source>
</evidence>
<dbReference type="Proteomes" id="UP000694941">
    <property type="component" value="Unplaced"/>
</dbReference>
<evidence type="ECO:0000256" key="7">
    <source>
        <dbReference type="ARBA" id="ARBA00023163"/>
    </source>
</evidence>
<dbReference type="InterPro" id="IPR049043">
    <property type="entry name" value="WHD_RIOX1"/>
</dbReference>
<dbReference type="PANTHER" id="PTHR13096:SF8">
    <property type="entry name" value="RIBOSOMAL OXYGENASE 1"/>
    <property type="match status" value="1"/>
</dbReference>
<protein>
    <recommendedName>
        <fullName evidence="9">Bifunctional lysine-specific demethylase and histidyl-hydroxylase</fullName>
        <ecNumber evidence="9">1.14.11.27</ecNumber>
    </recommendedName>
</protein>
<comment type="subcellular location">
    <subcellularLocation>
        <location evidence="1 9">Nucleus</location>
    </subcellularLocation>
</comment>
<comment type="similarity">
    <text evidence="9">Belongs to the ROX family.</text>
</comment>
<keyword evidence="6 9" id="KW-0805">Transcription regulation</keyword>
<dbReference type="GeneID" id="106471891"/>
<keyword evidence="4 9" id="KW-0560">Oxidoreductase</keyword>
<evidence type="ECO:0000259" key="10">
    <source>
        <dbReference type="Pfam" id="PF21233"/>
    </source>
</evidence>
<comment type="cofactor">
    <cofactor evidence="9">
        <name>Fe(2+)</name>
        <dbReference type="ChEBI" id="CHEBI:29033"/>
    </cofactor>
    <text evidence="9">Binds 1 Fe(2+) ion per subunit.</text>
</comment>
<comment type="function">
    <text evidence="9">Oxygenase that can act as both a histone lysine demethylase and a ribosomal histidine hydroxylase.</text>
</comment>
<keyword evidence="11" id="KW-1185">Reference proteome</keyword>
<sequence>MGVANCDTESPERDEFLKKIHHLLSKLVQFAPIDSAVDQMAKTFIHDCLPPVFTEREKQCSIHGSGERWDDGQVVGATELDPDTEIKIIRQGAVRLVMEEEYVRLYHTVENSRIYHEEEPQYIDIGGERAPAVEFLLHSYPEYVTIDHLPLPTLEEKMDLASLLYDKGLIVTREPLPEND</sequence>
<dbReference type="EC" id="1.14.11.27" evidence="9"/>
<dbReference type="Gene3D" id="3.90.930.40">
    <property type="match status" value="1"/>
</dbReference>
<dbReference type="RefSeq" id="XP_013787971.2">
    <property type="nucleotide sequence ID" value="XM_013932517.2"/>
</dbReference>
<keyword evidence="7 9" id="KW-0804">Transcription</keyword>
<accession>A0ABM1BST4</accession>
<keyword evidence="5 9" id="KW-0408">Iron</keyword>
<keyword evidence="3 9" id="KW-0223">Dioxygenase</keyword>
<dbReference type="Pfam" id="PF21233">
    <property type="entry name" value="WHD_RIOX1"/>
    <property type="match status" value="1"/>
</dbReference>
<gene>
    <name evidence="12" type="primary">LOC106471891</name>
</gene>